<dbReference type="AlphaFoldDB" id="B9FZ14"/>
<dbReference type="Proteomes" id="UP000007752">
    <property type="component" value="Chromosome 8"/>
</dbReference>
<evidence type="ECO:0000256" key="1">
    <source>
        <dbReference type="SAM" id="SignalP"/>
    </source>
</evidence>
<feature type="signal peptide" evidence="1">
    <location>
        <begin position="1"/>
        <end position="21"/>
    </location>
</feature>
<reference evidence="2" key="1">
    <citation type="journal article" date="2005" name="PLoS Biol.">
        <title>The genomes of Oryza sativa: a history of duplications.</title>
        <authorList>
            <person name="Yu J."/>
            <person name="Wang J."/>
            <person name="Lin W."/>
            <person name="Li S."/>
            <person name="Li H."/>
            <person name="Zhou J."/>
            <person name="Ni P."/>
            <person name="Dong W."/>
            <person name="Hu S."/>
            <person name="Zeng C."/>
            <person name="Zhang J."/>
            <person name="Zhang Y."/>
            <person name="Li R."/>
            <person name="Xu Z."/>
            <person name="Li S."/>
            <person name="Li X."/>
            <person name="Zheng H."/>
            <person name="Cong L."/>
            <person name="Lin L."/>
            <person name="Yin J."/>
            <person name="Geng J."/>
            <person name="Li G."/>
            <person name="Shi J."/>
            <person name="Liu J."/>
            <person name="Lv H."/>
            <person name="Li J."/>
            <person name="Wang J."/>
            <person name="Deng Y."/>
            <person name="Ran L."/>
            <person name="Shi X."/>
            <person name="Wang X."/>
            <person name="Wu Q."/>
            <person name="Li C."/>
            <person name="Ren X."/>
            <person name="Wang J."/>
            <person name="Wang X."/>
            <person name="Li D."/>
            <person name="Liu D."/>
            <person name="Zhang X."/>
            <person name="Ji Z."/>
            <person name="Zhao W."/>
            <person name="Sun Y."/>
            <person name="Zhang Z."/>
            <person name="Bao J."/>
            <person name="Han Y."/>
            <person name="Dong L."/>
            <person name="Ji J."/>
            <person name="Chen P."/>
            <person name="Wu S."/>
            <person name="Liu J."/>
            <person name="Xiao Y."/>
            <person name="Bu D."/>
            <person name="Tan J."/>
            <person name="Yang L."/>
            <person name="Ye C."/>
            <person name="Zhang J."/>
            <person name="Xu J."/>
            <person name="Zhou Y."/>
            <person name="Yu Y."/>
            <person name="Zhang B."/>
            <person name="Zhuang S."/>
            <person name="Wei H."/>
            <person name="Liu B."/>
            <person name="Lei M."/>
            <person name="Yu H."/>
            <person name="Li Y."/>
            <person name="Xu H."/>
            <person name="Wei S."/>
            <person name="He X."/>
            <person name="Fang L."/>
            <person name="Zhang Z."/>
            <person name="Zhang Y."/>
            <person name="Huang X."/>
            <person name="Su Z."/>
            <person name="Tong W."/>
            <person name="Li J."/>
            <person name="Tong Z."/>
            <person name="Li S."/>
            <person name="Ye J."/>
            <person name="Wang L."/>
            <person name="Fang L."/>
            <person name="Lei T."/>
            <person name="Chen C."/>
            <person name="Chen H."/>
            <person name="Xu Z."/>
            <person name="Li H."/>
            <person name="Huang H."/>
            <person name="Zhang F."/>
            <person name="Xu H."/>
            <person name="Li N."/>
            <person name="Zhao C."/>
            <person name="Li S."/>
            <person name="Dong L."/>
            <person name="Huang Y."/>
            <person name="Li L."/>
            <person name="Xi Y."/>
            <person name="Qi Q."/>
            <person name="Li W."/>
            <person name="Zhang B."/>
            <person name="Hu W."/>
            <person name="Zhang Y."/>
            <person name="Tian X."/>
            <person name="Jiao Y."/>
            <person name="Liang X."/>
            <person name="Jin J."/>
            <person name="Gao L."/>
            <person name="Zheng W."/>
            <person name="Hao B."/>
            <person name="Liu S."/>
            <person name="Wang W."/>
            <person name="Yuan L."/>
            <person name="Cao M."/>
            <person name="McDermott J."/>
            <person name="Samudrala R."/>
            <person name="Wang J."/>
            <person name="Wong G.K."/>
            <person name="Yang H."/>
        </authorList>
    </citation>
    <scope>NUCLEOTIDE SEQUENCE [LARGE SCALE GENOMIC DNA]</scope>
</reference>
<reference evidence="2" key="2">
    <citation type="submission" date="2008-12" db="EMBL/GenBank/DDBJ databases">
        <title>Improved gene annotation of the rice (Oryza sativa) genomes.</title>
        <authorList>
            <person name="Wang J."/>
            <person name="Li R."/>
            <person name="Fan W."/>
            <person name="Huang Q."/>
            <person name="Zhang J."/>
            <person name="Zhou Y."/>
            <person name="Hu Y."/>
            <person name="Zi S."/>
            <person name="Li J."/>
            <person name="Ni P."/>
            <person name="Zheng H."/>
            <person name="Zhang Y."/>
            <person name="Zhao M."/>
            <person name="Hao Q."/>
            <person name="McDermott J."/>
            <person name="Samudrala R."/>
            <person name="Kristiansen K."/>
            <person name="Wong G.K.-S."/>
        </authorList>
    </citation>
    <scope>NUCLEOTIDE SEQUENCE</scope>
</reference>
<proteinExistence type="predicted"/>
<dbReference type="EMBL" id="CM000145">
    <property type="protein sequence ID" value="EEE68031.1"/>
    <property type="molecule type" value="Genomic_DNA"/>
</dbReference>
<evidence type="ECO:0000313" key="2">
    <source>
        <dbReference type="EMBL" id="EEE68031.1"/>
    </source>
</evidence>
<feature type="chain" id="PRO_5002884202" evidence="1">
    <location>
        <begin position="22"/>
        <end position="99"/>
    </location>
</feature>
<keyword evidence="1" id="KW-0732">Signal</keyword>
<gene>
    <name evidence="2" type="ORF">OsJ_26020</name>
</gene>
<organism evidence="2">
    <name type="scientific">Oryza sativa subsp. japonica</name>
    <name type="common">Rice</name>
    <dbReference type="NCBI Taxonomy" id="39947"/>
    <lineage>
        <taxon>Eukaryota</taxon>
        <taxon>Viridiplantae</taxon>
        <taxon>Streptophyta</taxon>
        <taxon>Embryophyta</taxon>
        <taxon>Tracheophyta</taxon>
        <taxon>Spermatophyta</taxon>
        <taxon>Magnoliopsida</taxon>
        <taxon>Liliopsida</taxon>
        <taxon>Poales</taxon>
        <taxon>Poaceae</taxon>
        <taxon>BOP clade</taxon>
        <taxon>Oryzoideae</taxon>
        <taxon>Oryzeae</taxon>
        <taxon>Oryzinae</taxon>
        <taxon>Oryza</taxon>
        <taxon>Oryza sativa</taxon>
    </lineage>
</organism>
<sequence length="99" mass="11468">MNSPGCRILLLILTLIAWTTNKTPLPVSFGHSQKIVHAVNKLFGPPVSVHPLPIYLHESKKPYTNNYSYNNDSHTIIIRYLYSYKNHKILHQIILKNYL</sequence>
<name>B9FZ14_ORYSJ</name>
<protein>
    <submittedName>
        <fullName evidence="2">Uncharacterized protein</fullName>
    </submittedName>
</protein>
<accession>B9FZ14</accession>